<comment type="subcellular location">
    <subcellularLocation>
        <location evidence="2">Cell membrane</location>
        <topology evidence="2">Lipid-anchor</topology>
        <topology evidence="2">GPI-anchor</topology>
    </subcellularLocation>
</comment>
<keyword evidence="9" id="KW-0119">Carbohydrate metabolism</keyword>
<dbReference type="GO" id="GO:0046872">
    <property type="term" value="F:metal ion binding"/>
    <property type="evidence" value="ECO:0007669"/>
    <property type="project" value="UniProtKB-KW"/>
</dbReference>
<reference evidence="14" key="1">
    <citation type="submission" date="2020-05" db="EMBL/GenBank/DDBJ databases">
        <title>Mycena genomes resolve the evolution of fungal bioluminescence.</title>
        <authorList>
            <person name="Tsai I.J."/>
        </authorList>
    </citation>
    <scope>NUCLEOTIDE SEQUENCE</scope>
    <source>
        <strain evidence="14">160909Yilan</strain>
    </source>
</reference>
<evidence type="ECO:0000256" key="6">
    <source>
        <dbReference type="ARBA" id="ARBA00022729"/>
    </source>
</evidence>
<dbReference type="PANTHER" id="PTHR46471:SF2">
    <property type="entry name" value="CHITIN DEACETYLASE-RELATED"/>
    <property type="match status" value="1"/>
</dbReference>
<evidence type="ECO:0000256" key="11">
    <source>
        <dbReference type="ARBA" id="ARBA00023316"/>
    </source>
</evidence>
<comment type="cofactor">
    <cofactor evidence="1">
        <name>Co(2+)</name>
        <dbReference type="ChEBI" id="CHEBI:48828"/>
    </cofactor>
</comment>
<dbReference type="PROSITE" id="PS51677">
    <property type="entry name" value="NODB"/>
    <property type="match status" value="1"/>
</dbReference>
<evidence type="ECO:0000256" key="1">
    <source>
        <dbReference type="ARBA" id="ARBA00001941"/>
    </source>
</evidence>
<feature type="chain" id="PRO_5034300663" evidence="12">
    <location>
        <begin position="18"/>
        <end position="216"/>
    </location>
</feature>
<keyword evidence="10" id="KW-0449">Lipoprotein</keyword>
<evidence type="ECO:0000256" key="5">
    <source>
        <dbReference type="ARBA" id="ARBA00022723"/>
    </source>
</evidence>
<keyword evidence="15" id="KW-1185">Reference proteome</keyword>
<dbReference type="GO" id="GO:0016810">
    <property type="term" value="F:hydrolase activity, acting on carbon-nitrogen (but not peptide) bonds"/>
    <property type="evidence" value="ECO:0007669"/>
    <property type="project" value="InterPro"/>
</dbReference>
<evidence type="ECO:0000256" key="7">
    <source>
        <dbReference type="ARBA" id="ARBA00022801"/>
    </source>
</evidence>
<evidence type="ECO:0000259" key="13">
    <source>
        <dbReference type="PROSITE" id="PS51677"/>
    </source>
</evidence>
<evidence type="ECO:0000256" key="3">
    <source>
        <dbReference type="ARBA" id="ARBA00022475"/>
    </source>
</evidence>
<dbReference type="InterPro" id="IPR002509">
    <property type="entry name" value="NODB_dom"/>
</dbReference>
<dbReference type="Proteomes" id="UP000623467">
    <property type="component" value="Unassembled WGS sequence"/>
</dbReference>
<dbReference type="AlphaFoldDB" id="A0A8H6ZCT9"/>
<keyword evidence="3" id="KW-1003">Cell membrane</keyword>
<keyword evidence="11" id="KW-0961">Cell wall biogenesis/degradation</keyword>
<evidence type="ECO:0000256" key="8">
    <source>
        <dbReference type="ARBA" id="ARBA00023136"/>
    </source>
</evidence>
<evidence type="ECO:0000256" key="9">
    <source>
        <dbReference type="ARBA" id="ARBA00023277"/>
    </source>
</evidence>
<sequence>MLKSIYTLVLASSLSVAQNMPKAAVYSGCTAPKTVALTFDDGPWIYQNVISDMLDSKGAKGTFFMNGNNYECIYGHPPVERLLKTFNSGHQICSHTWDHRDLVTLNATQIRAEADKMDSKEISTFTETFLDFYVAALFKILGVNTTFFRPPYGSYNDLVREVLSEKTFILWDLEQVMIHSNLHVHPDLRLAAPETLSVKHPSKARTSTMQLSAIAS</sequence>
<keyword evidence="8" id="KW-0472">Membrane</keyword>
<keyword evidence="6 12" id="KW-0732">Signal</keyword>
<keyword evidence="5" id="KW-0479">Metal-binding</keyword>
<dbReference type="GO" id="GO:0098552">
    <property type="term" value="C:side of membrane"/>
    <property type="evidence" value="ECO:0007669"/>
    <property type="project" value="UniProtKB-KW"/>
</dbReference>
<keyword evidence="7" id="KW-0378">Hydrolase</keyword>
<evidence type="ECO:0000313" key="15">
    <source>
        <dbReference type="Proteomes" id="UP000623467"/>
    </source>
</evidence>
<protein>
    <submittedName>
        <fullName evidence="14">Carbohydrate esterase family 4 protein</fullName>
    </submittedName>
</protein>
<accession>A0A8H6ZCT9</accession>
<dbReference type="SUPFAM" id="SSF88713">
    <property type="entry name" value="Glycoside hydrolase/deacetylase"/>
    <property type="match status" value="1"/>
</dbReference>
<evidence type="ECO:0000256" key="4">
    <source>
        <dbReference type="ARBA" id="ARBA00022622"/>
    </source>
</evidence>
<organism evidence="14 15">
    <name type="scientific">Mycena sanguinolenta</name>
    <dbReference type="NCBI Taxonomy" id="230812"/>
    <lineage>
        <taxon>Eukaryota</taxon>
        <taxon>Fungi</taxon>
        <taxon>Dikarya</taxon>
        <taxon>Basidiomycota</taxon>
        <taxon>Agaricomycotina</taxon>
        <taxon>Agaricomycetes</taxon>
        <taxon>Agaricomycetidae</taxon>
        <taxon>Agaricales</taxon>
        <taxon>Marasmiineae</taxon>
        <taxon>Mycenaceae</taxon>
        <taxon>Mycena</taxon>
    </lineage>
</organism>
<dbReference type="Gene3D" id="3.20.20.370">
    <property type="entry name" value="Glycoside hydrolase/deacetylase"/>
    <property type="match status" value="1"/>
</dbReference>
<keyword evidence="4" id="KW-0325">Glycoprotein</keyword>
<feature type="signal peptide" evidence="12">
    <location>
        <begin position="1"/>
        <end position="17"/>
    </location>
</feature>
<evidence type="ECO:0000256" key="10">
    <source>
        <dbReference type="ARBA" id="ARBA00023288"/>
    </source>
</evidence>
<feature type="domain" description="NodB homology" evidence="13">
    <location>
        <begin position="33"/>
        <end position="216"/>
    </location>
</feature>
<name>A0A8H6ZCT9_9AGAR</name>
<comment type="caution">
    <text evidence="14">The sequence shown here is derived from an EMBL/GenBank/DDBJ whole genome shotgun (WGS) entry which is preliminary data.</text>
</comment>
<evidence type="ECO:0000256" key="2">
    <source>
        <dbReference type="ARBA" id="ARBA00004609"/>
    </source>
</evidence>
<dbReference type="GO" id="GO:0071555">
    <property type="term" value="P:cell wall organization"/>
    <property type="evidence" value="ECO:0007669"/>
    <property type="project" value="UniProtKB-KW"/>
</dbReference>
<dbReference type="EMBL" id="JACAZH010000002">
    <property type="protein sequence ID" value="KAF7375302.1"/>
    <property type="molecule type" value="Genomic_DNA"/>
</dbReference>
<dbReference type="GO" id="GO:0005975">
    <property type="term" value="P:carbohydrate metabolic process"/>
    <property type="evidence" value="ECO:0007669"/>
    <property type="project" value="InterPro"/>
</dbReference>
<evidence type="ECO:0000256" key="12">
    <source>
        <dbReference type="SAM" id="SignalP"/>
    </source>
</evidence>
<dbReference type="Pfam" id="PF01522">
    <property type="entry name" value="Polysacc_deac_1"/>
    <property type="match status" value="1"/>
</dbReference>
<evidence type="ECO:0000313" key="14">
    <source>
        <dbReference type="EMBL" id="KAF7375302.1"/>
    </source>
</evidence>
<dbReference type="OrthoDB" id="2125469at2759"/>
<proteinExistence type="predicted"/>
<dbReference type="PANTHER" id="PTHR46471">
    <property type="entry name" value="CHITIN DEACETYLASE"/>
    <property type="match status" value="1"/>
</dbReference>
<dbReference type="InterPro" id="IPR011330">
    <property type="entry name" value="Glyco_hydro/deAcase_b/a-brl"/>
</dbReference>
<keyword evidence="4" id="KW-0336">GPI-anchor</keyword>
<gene>
    <name evidence="14" type="ORF">MSAN_00417000</name>
</gene>
<dbReference type="GO" id="GO:0005886">
    <property type="term" value="C:plasma membrane"/>
    <property type="evidence" value="ECO:0007669"/>
    <property type="project" value="UniProtKB-SubCell"/>
</dbReference>